<reference evidence="2" key="1">
    <citation type="submission" date="2017-01" db="EMBL/GenBank/DDBJ databases">
        <authorList>
            <person name="Varghese N."/>
            <person name="Submissions S."/>
        </authorList>
    </citation>
    <scope>NUCLEOTIDE SEQUENCE [LARGE SCALE GENOMIC DNA]</scope>
    <source>
        <strain evidence="2">type strain: HArc-</strain>
    </source>
</reference>
<keyword evidence="2" id="KW-1185">Reference proteome</keyword>
<evidence type="ECO:0000313" key="2">
    <source>
        <dbReference type="Proteomes" id="UP000185936"/>
    </source>
</evidence>
<protein>
    <submittedName>
        <fullName evidence="1">Uncharacterized protein</fullName>
    </submittedName>
</protein>
<name>A0A1N7H7V6_9EURY</name>
<dbReference type="Proteomes" id="UP000185936">
    <property type="component" value="Unassembled WGS sequence"/>
</dbReference>
<gene>
    <name evidence="1" type="ORF">SAMN05421752_12912</name>
</gene>
<dbReference type="AlphaFoldDB" id="A0A1N7H7V6"/>
<dbReference type="STRING" id="308853.SAMN05421752_12912"/>
<accession>A0A1N7H7V6</accession>
<sequence length="107" mass="12194">MMQKSIEHVMIETVAYYDPIDYHRLQRLVGERLNGEYSTARHRTALDNLANLDMVERGGVGHEYVHLTNKGWSHLGGETPRHDEEVESIDAPVCDVCAEDELVESGW</sequence>
<proteinExistence type="predicted"/>
<organism evidence="1 2">
    <name type="scientific">Natronorubrum thiooxidans</name>
    <dbReference type="NCBI Taxonomy" id="308853"/>
    <lineage>
        <taxon>Archaea</taxon>
        <taxon>Methanobacteriati</taxon>
        <taxon>Methanobacteriota</taxon>
        <taxon>Stenosarchaea group</taxon>
        <taxon>Halobacteria</taxon>
        <taxon>Halobacteriales</taxon>
        <taxon>Natrialbaceae</taxon>
        <taxon>Natronorubrum</taxon>
    </lineage>
</organism>
<evidence type="ECO:0000313" key="1">
    <source>
        <dbReference type="EMBL" id="SIS20780.1"/>
    </source>
</evidence>
<dbReference type="EMBL" id="FTNR01000029">
    <property type="protein sequence ID" value="SIS20780.1"/>
    <property type="molecule type" value="Genomic_DNA"/>
</dbReference>